<proteinExistence type="predicted"/>
<protein>
    <submittedName>
        <fullName evidence="2">Uncharacterized protein</fullName>
    </submittedName>
</protein>
<evidence type="ECO:0000313" key="2">
    <source>
        <dbReference type="EMBL" id="KAK2025821.1"/>
    </source>
</evidence>
<dbReference type="AlphaFoldDB" id="A0AAD9HCF8"/>
<keyword evidence="3" id="KW-1185">Reference proteome</keyword>
<reference evidence="2" key="1">
    <citation type="submission" date="2021-06" db="EMBL/GenBank/DDBJ databases">
        <title>Comparative genomics, transcriptomics and evolutionary studies reveal genomic signatures of adaptation to plant cell wall in hemibiotrophic fungi.</title>
        <authorList>
            <consortium name="DOE Joint Genome Institute"/>
            <person name="Baroncelli R."/>
            <person name="Diaz J.F."/>
            <person name="Benocci T."/>
            <person name="Peng M."/>
            <person name="Battaglia E."/>
            <person name="Haridas S."/>
            <person name="Andreopoulos W."/>
            <person name="Labutti K."/>
            <person name="Pangilinan J."/>
            <person name="Floch G.L."/>
            <person name="Makela M.R."/>
            <person name="Henrissat B."/>
            <person name="Grigoriev I.V."/>
            <person name="Crouch J.A."/>
            <person name="De Vries R.P."/>
            <person name="Sukno S.A."/>
            <person name="Thon M.R."/>
        </authorList>
    </citation>
    <scope>NUCLEOTIDE SEQUENCE</scope>
    <source>
        <strain evidence="2">MAFF235873</strain>
    </source>
</reference>
<dbReference type="Proteomes" id="UP001232148">
    <property type="component" value="Unassembled WGS sequence"/>
</dbReference>
<sequence length="166" mass="18572">MRADQKFPWFATISQKGLQGFQGSHNDNRLTLDTHGTVVEGDGRRNPEWSVCWPLTSPQLCLHLLVVCDEDQPLDQPLDAFSVVATHSFRPLFAFAETELYFVRDTESVRRDSWKGKTSQKRLGPVLSPSTDRLICKEPPPTGQKANSRLEIQLLPGLGGNSLVLD</sequence>
<dbReference type="EMBL" id="MU842928">
    <property type="protein sequence ID" value="KAK2025821.1"/>
    <property type="molecule type" value="Genomic_DNA"/>
</dbReference>
<organism evidence="2 3">
    <name type="scientific">Colletotrichum zoysiae</name>
    <dbReference type="NCBI Taxonomy" id="1216348"/>
    <lineage>
        <taxon>Eukaryota</taxon>
        <taxon>Fungi</taxon>
        <taxon>Dikarya</taxon>
        <taxon>Ascomycota</taxon>
        <taxon>Pezizomycotina</taxon>
        <taxon>Sordariomycetes</taxon>
        <taxon>Hypocreomycetidae</taxon>
        <taxon>Glomerellales</taxon>
        <taxon>Glomerellaceae</taxon>
        <taxon>Colletotrichum</taxon>
        <taxon>Colletotrichum graminicola species complex</taxon>
    </lineage>
</organism>
<gene>
    <name evidence="2" type="ORF">LX32DRAFT_45599</name>
</gene>
<evidence type="ECO:0000256" key="1">
    <source>
        <dbReference type="SAM" id="MobiDB-lite"/>
    </source>
</evidence>
<name>A0AAD9HCF8_9PEZI</name>
<feature type="region of interest" description="Disordered" evidence="1">
    <location>
        <begin position="113"/>
        <end position="147"/>
    </location>
</feature>
<comment type="caution">
    <text evidence="2">The sequence shown here is derived from an EMBL/GenBank/DDBJ whole genome shotgun (WGS) entry which is preliminary data.</text>
</comment>
<evidence type="ECO:0000313" key="3">
    <source>
        <dbReference type="Proteomes" id="UP001232148"/>
    </source>
</evidence>
<accession>A0AAD9HCF8</accession>